<keyword evidence="1 6" id="KW-0004">4Fe-4S</keyword>
<evidence type="ECO:0000256" key="6">
    <source>
        <dbReference type="HAMAP-Rule" id="MF_01251"/>
    </source>
</evidence>
<evidence type="ECO:0000256" key="5">
    <source>
        <dbReference type="ARBA" id="ARBA00023014"/>
    </source>
</evidence>
<dbReference type="Gene3D" id="3.80.30.20">
    <property type="entry name" value="tm_1862 like domain"/>
    <property type="match status" value="1"/>
</dbReference>
<dbReference type="SUPFAM" id="SSF102114">
    <property type="entry name" value="Radical SAM enzymes"/>
    <property type="match status" value="1"/>
</dbReference>
<keyword evidence="3 6" id="KW-0479">Metal-binding</keyword>
<proteinExistence type="inferred from homology"/>
<evidence type="ECO:0000313" key="10">
    <source>
        <dbReference type="Proteomes" id="UP001473063"/>
    </source>
</evidence>
<dbReference type="Pfam" id="PF11842">
    <property type="entry name" value="DUF3362"/>
    <property type="match status" value="1"/>
</dbReference>
<dbReference type="InterPro" id="IPR022946">
    <property type="entry name" value="UPF0313"/>
</dbReference>
<comment type="caution">
    <text evidence="9">The sequence shown here is derived from an EMBL/GenBank/DDBJ whole genome shotgun (WGS) entry which is preliminary data.</text>
</comment>
<feature type="binding site" evidence="6">
    <location>
        <position position="315"/>
    </location>
    <ligand>
        <name>[4Fe-4S] cluster</name>
        <dbReference type="ChEBI" id="CHEBI:49883"/>
        <note>4Fe-4S-S-AdoMet</note>
    </ligand>
</feature>
<dbReference type="Proteomes" id="UP001473063">
    <property type="component" value="Unassembled WGS sequence"/>
</dbReference>
<dbReference type="InterPro" id="IPR007197">
    <property type="entry name" value="rSAM"/>
</dbReference>
<dbReference type="NCBIfam" id="TIGR03904">
    <property type="entry name" value="SAM_YgiQ"/>
    <property type="match status" value="1"/>
</dbReference>
<dbReference type="InterPro" id="IPR006638">
    <property type="entry name" value="Elp3/MiaA/NifB-like_rSAM"/>
</dbReference>
<evidence type="ECO:0000256" key="2">
    <source>
        <dbReference type="ARBA" id="ARBA00022691"/>
    </source>
</evidence>
<dbReference type="SMART" id="SM00729">
    <property type="entry name" value="Elp3"/>
    <property type="match status" value="1"/>
</dbReference>
<feature type="region of interest" description="Disordered" evidence="7">
    <location>
        <begin position="597"/>
        <end position="654"/>
    </location>
</feature>
<dbReference type="EMBL" id="JBBMEJ010000010">
    <property type="protein sequence ID" value="MEQ2371227.1"/>
    <property type="molecule type" value="Genomic_DNA"/>
</dbReference>
<dbReference type="HAMAP" id="MF_01251">
    <property type="entry name" value="UPF0313"/>
    <property type="match status" value="1"/>
</dbReference>
<dbReference type="PANTHER" id="PTHR32331:SF0">
    <property type="entry name" value="UPF0313 PROTEIN YGIQ"/>
    <property type="match status" value="1"/>
</dbReference>
<feature type="compositionally biased region" description="Basic and acidic residues" evidence="7">
    <location>
        <begin position="597"/>
        <end position="608"/>
    </location>
</feature>
<dbReference type="Pfam" id="PF04055">
    <property type="entry name" value="Radical_SAM"/>
    <property type="match status" value="1"/>
</dbReference>
<dbReference type="Pfam" id="PF08497">
    <property type="entry name" value="Radical_SAM_N"/>
    <property type="match status" value="1"/>
</dbReference>
<comment type="similarity">
    <text evidence="6">Belongs to the UPF0313 family.</text>
</comment>
<dbReference type="InterPro" id="IPR024560">
    <property type="entry name" value="UPF0313_C"/>
</dbReference>
<protein>
    <submittedName>
        <fullName evidence="9">YgiQ family radical SAM protein</fullName>
    </submittedName>
</protein>
<evidence type="ECO:0000259" key="8">
    <source>
        <dbReference type="PROSITE" id="PS51918"/>
    </source>
</evidence>
<comment type="cofactor">
    <cofactor evidence="6">
        <name>[4Fe-4S] cluster</name>
        <dbReference type="ChEBI" id="CHEBI:49883"/>
    </cofactor>
    <text evidence="6">Binds 1 [4Fe-4S] cluster. The cluster is coordinated with 3 cysteines and an exchangeable S-adenosyl-L-methionine.</text>
</comment>
<organism evidence="9 10">
    <name type="scientific">Blautia aquisgranensis</name>
    <dbReference type="NCBI Taxonomy" id="3133153"/>
    <lineage>
        <taxon>Bacteria</taxon>
        <taxon>Bacillati</taxon>
        <taxon>Bacillota</taxon>
        <taxon>Clostridia</taxon>
        <taxon>Lachnospirales</taxon>
        <taxon>Lachnospiraceae</taxon>
        <taxon>Blautia</taxon>
    </lineage>
</organism>
<evidence type="ECO:0000256" key="1">
    <source>
        <dbReference type="ARBA" id="ARBA00022485"/>
    </source>
</evidence>
<evidence type="ECO:0000256" key="3">
    <source>
        <dbReference type="ARBA" id="ARBA00022723"/>
    </source>
</evidence>
<evidence type="ECO:0000313" key="9">
    <source>
        <dbReference type="EMBL" id="MEQ2371227.1"/>
    </source>
</evidence>
<gene>
    <name evidence="9" type="ORF">WMO28_09770</name>
</gene>
<dbReference type="InterPro" id="IPR023404">
    <property type="entry name" value="rSAM_horseshoe"/>
</dbReference>
<feature type="domain" description="Radical SAM core" evidence="8">
    <location>
        <begin position="294"/>
        <end position="565"/>
    </location>
</feature>
<dbReference type="PANTHER" id="PTHR32331">
    <property type="entry name" value="UPF0313 PROTEIN YGIQ"/>
    <property type="match status" value="1"/>
</dbReference>
<keyword evidence="2 6" id="KW-0949">S-adenosyl-L-methionine</keyword>
<evidence type="ECO:0000256" key="7">
    <source>
        <dbReference type="SAM" id="MobiDB-lite"/>
    </source>
</evidence>
<sequence length="654" mass="74256">MQDFLPVTREDMESRGWEEVDFVYVTGDAYVDHPSFGSAIIGRLLESRGYRVGMIPQPDWRKKESIQVFGEPRLGFLVTAGNMDSMVNHYTVSRKHRSTDAYSPGGKMGLRPDRACVVYSNLIRQIYKHTPIILGGIEASLRRLAHYDYWENKVKHSILIDSGADLISYGMGEHSILEIAEALQSGIPVQEITYVAGTVFKSHDIGRVYEPLILPDFDQVQTDKKAYADSFATQYRNTDPFTAKPLAESYGNRGYVIQNPPALPLSETEMDDVYDLPYTGQYHPMYQKDGGIPALKEIKFSLTSNRGCFGSCNFCALTFHQGRILQTRSHESILKEAARMTEDPDFKGYIHDVGGPTADFRHPSCKKQLTKGVCKDRQCLFPSPCKNLNVDHKDYLQLLRKVRNLPKVKKVFVRSGIRFDYLMADPDKTFLNELVKYHVSGQLRVAPEHVSDEVLKYMGKPKHAVYEGFLKEYEKANARTGKQQYAVPYFMSSHPGCTMKEAVKLAEYVRDLGFTPEQVQDFYPTPSTLSTCMYYTGIHPLTGEKVYVPKNPHEKAIQRALMQYKNPENRELVLEGLKMTGRMDLVGFGPKCLIRPRELRGKNEDGRTSGKRSGNANSRKASGKNTGHFSKQAPKTQVRSSTHEKYKKNKNKKR</sequence>
<dbReference type="SFLD" id="SFLDG01069">
    <property type="entry name" value="UPF0313"/>
    <property type="match status" value="1"/>
</dbReference>
<name>A0ABV1BG32_9FIRM</name>
<dbReference type="RefSeq" id="WP_349056840.1">
    <property type="nucleotide sequence ID" value="NZ_JBBMEJ010000010.1"/>
</dbReference>
<keyword evidence="10" id="KW-1185">Reference proteome</keyword>
<dbReference type="SFLD" id="SFLDS00029">
    <property type="entry name" value="Radical_SAM"/>
    <property type="match status" value="1"/>
</dbReference>
<feature type="binding site" evidence="6">
    <location>
        <position position="312"/>
    </location>
    <ligand>
        <name>[4Fe-4S] cluster</name>
        <dbReference type="ChEBI" id="CHEBI:49883"/>
        <note>4Fe-4S-S-AdoMet</note>
    </ligand>
</feature>
<reference evidence="9 10" key="1">
    <citation type="submission" date="2024-03" db="EMBL/GenBank/DDBJ databases">
        <title>Human intestinal bacterial collection.</title>
        <authorList>
            <person name="Pauvert C."/>
            <person name="Hitch T.C.A."/>
            <person name="Clavel T."/>
        </authorList>
    </citation>
    <scope>NUCLEOTIDE SEQUENCE [LARGE SCALE GENOMIC DNA]</scope>
    <source>
        <strain evidence="9 10">CLA-JM-H16</strain>
    </source>
</reference>
<dbReference type="SFLD" id="SFLDG01082">
    <property type="entry name" value="B12-binding_domain_containing"/>
    <property type="match status" value="1"/>
</dbReference>
<feature type="compositionally biased region" description="Polar residues" evidence="7">
    <location>
        <begin position="611"/>
        <end position="640"/>
    </location>
</feature>
<evidence type="ECO:0000256" key="4">
    <source>
        <dbReference type="ARBA" id="ARBA00023004"/>
    </source>
</evidence>
<dbReference type="InterPro" id="IPR013704">
    <property type="entry name" value="UPF0313_N"/>
</dbReference>
<feature type="compositionally biased region" description="Basic residues" evidence="7">
    <location>
        <begin position="645"/>
        <end position="654"/>
    </location>
</feature>
<keyword evidence="5 6" id="KW-0411">Iron-sulfur</keyword>
<feature type="binding site" evidence="6">
    <location>
        <position position="308"/>
    </location>
    <ligand>
        <name>[4Fe-4S] cluster</name>
        <dbReference type="ChEBI" id="CHEBI:49883"/>
        <note>4Fe-4S-S-AdoMet</note>
    </ligand>
</feature>
<keyword evidence="4 6" id="KW-0408">Iron</keyword>
<accession>A0ABV1BG32</accession>
<dbReference type="InterPro" id="IPR058240">
    <property type="entry name" value="rSAM_sf"/>
</dbReference>
<dbReference type="PROSITE" id="PS51918">
    <property type="entry name" value="RADICAL_SAM"/>
    <property type="match status" value="1"/>
</dbReference>